<sequence>MSHYTPPMQDMQFVLNELADLHEIAALPGYGEATPDVARAVLEEAGVFASEVIAPLNHSGDVEGVRLEDGLPRMPAGWAQAYARFVEAGWPALAAPEELGGQNLPGVLAAAVEEMWNSGSVAFGLLSLLSRGAVNVLRHAGSPELQQRYLPRMISGEWTGTMVLTEPQAGSDLSAVRTRATRAADGAYRLHGTKIFITYGDHDLVPNVVHLVLARVEGAPAGTKGISLFAVPKVLVNDDGSLGEHNDVRAVSIERKLGLHATPTCVMAFGDGAGAVAHLVGEENRGLEYMFIMMNSARFAVGLEGIGLAERAYQKARDYARERVQGVEQGGETGAKVPIIRHPDVRRMLLSMKSRIEAMRALAAVMAGSMDQAALNPDAEVRDAHQAFVELMMPIAKGWFTETGLDVASMGIQVHGGVGFIEETGAAQYLRDARITTIYEGTTGIQAMDLVGRKIGRDGGHAIGAVIVRMRQVQADLASHAHAELRAIGAQLNKGIGDLEAAVESLVKSWAGGPKPALAGSGPFLELLGIVAGGWQMGRAALAANRLLESDPGSEFLSSKILSCRFYVDHVLSKSAGLRHTIVSGAGATLAFPEAAF</sequence>
<dbReference type="GeneID" id="98406394"/>
<dbReference type="InterPro" id="IPR052166">
    <property type="entry name" value="Diverse_Acyl-CoA_DH"/>
</dbReference>
<proteinExistence type="inferred from homology"/>
<evidence type="ECO:0000259" key="13">
    <source>
        <dbReference type="Pfam" id="PF12806"/>
    </source>
</evidence>
<organism evidence="14 15">
    <name type="scientific">Cupriavidus basilensis</name>
    <dbReference type="NCBI Taxonomy" id="68895"/>
    <lineage>
        <taxon>Bacteria</taxon>
        <taxon>Pseudomonadati</taxon>
        <taxon>Pseudomonadota</taxon>
        <taxon>Betaproteobacteria</taxon>
        <taxon>Burkholderiales</taxon>
        <taxon>Burkholderiaceae</taxon>
        <taxon>Cupriavidus</taxon>
    </lineage>
</organism>
<evidence type="ECO:0000259" key="11">
    <source>
        <dbReference type="Pfam" id="PF02770"/>
    </source>
</evidence>
<dbReference type="Gene3D" id="1.20.140.10">
    <property type="entry name" value="Butyryl-CoA Dehydrogenase, subunit A, domain 3"/>
    <property type="match status" value="1"/>
</dbReference>
<evidence type="ECO:0000256" key="9">
    <source>
        <dbReference type="ARBA" id="ARBA00069043"/>
    </source>
</evidence>
<geneLocation type="plasmid" evidence="14 15">
    <name>pRK1-1</name>
</geneLocation>
<comment type="function">
    <text evidence="7">Involved in the assimilation of dimethylsulphoniopropionate (DMSP), an important compound in the fixation of carbon in marine phytoplankton, by mediating the conversion of 3-(methylthio)propanoyl-CoA (MMPA-CoA) to 3-(methylthio)acryloyl-CoA (MTA-CoA).</text>
</comment>
<evidence type="ECO:0000313" key="15">
    <source>
        <dbReference type="Proteomes" id="UP000397656"/>
    </source>
</evidence>
<keyword evidence="3" id="KW-0285">Flavoprotein</keyword>
<keyword evidence="4" id="KW-0274">FAD</keyword>
<dbReference type="Pfam" id="PF12806">
    <property type="entry name" value="Acyl-CoA_dh_C"/>
    <property type="match status" value="1"/>
</dbReference>
<dbReference type="GO" id="GO:0016627">
    <property type="term" value="F:oxidoreductase activity, acting on the CH-CH group of donors"/>
    <property type="evidence" value="ECO:0007669"/>
    <property type="project" value="InterPro"/>
</dbReference>
<accession>A0A643G119</accession>
<feature type="domain" description="Acyl-CoA oxidase/dehydrogenase middle" evidence="11">
    <location>
        <begin position="162"/>
        <end position="269"/>
    </location>
</feature>
<dbReference type="PANTHER" id="PTHR42803:SF1">
    <property type="entry name" value="BROAD-SPECIFICITY LINEAR ACYL-COA DEHYDROGENASE FADE5"/>
    <property type="match status" value="1"/>
</dbReference>
<gene>
    <name evidence="14" type="ORF">F7R26_036080</name>
</gene>
<evidence type="ECO:0000256" key="1">
    <source>
        <dbReference type="ARBA" id="ARBA00001974"/>
    </source>
</evidence>
<feature type="domain" description="Acyl-CoA dehydrogenase/oxidase C-terminal" evidence="10">
    <location>
        <begin position="284"/>
        <end position="450"/>
    </location>
</feature>
<comment type="cofactor">
    <cofactor evidence="1">
        <name>FAD</name>
        <dbReference type="ChEBI" id="CHEBI:57692"/>
    </cofactor>
</comment>
<dbReference type="EMBL" id="CP062805">
    <property type="protein sequence ID" value="QOT81793.1"/>
    <property type="molecule type" value="Genomic_DNA"/>
</dbReference>
<keyword evidence="5" id="KW-0560">Oxidoreductase</keyword>
<dbReference type="InterPro" id="IPR037069">
    <property type="entry name" value="AcylCoA_DH/ox_N_sf"/>
</dbReference>
<dbReference type="InterPro" id="IPR036250">
    <property type="entry name" value="AcylCo_DH-like_C"/>
</dbReference>
<evidence type="ECO:0000256" key="6">
    <source>
        <dbReference type="ARBA" id="ARBA00051388"/>
    </source>
</evidence>
<evidence type="ECO:0000256" key="8">
    <source>
        <dbReference type="ARBA" id="ARBA00066694"/>
    </source>
</evidence>
<dbReference type="InterPro" id="IPR013786">
    <property type="entry name" value="AcylCoA_DH/ox_N"/>
</dbReference>
<dbReference type="SUPFAM" id="SSF47203">
    <property type="entry name" value="Acyl-CoA dehydrogenase C-terminal domain-like"/>
    <property type="match status" value="1"/>
</dbReference>
<dbReference type="Gene3D" id="1.10.540.10">
    <property type="entry name" value="Acyl-CoA dehydrogenase/oxidase, N-terminal domain"/>
    <property type="match status" value="1"/>
</dbReference>
<dbReference type="RefSeq" id="WP_058697520.1">
    <property type="nucleotide sequence ID" value="NZ_CP062805.1"/>
</dbReference>
<dbReference type="Pfam" id="PF02771">
    <property type="entry name" value="Acyl-CoA_dh_N"/>
    <property type="match status" value="1"/>
</dbReference>
<comment type="catalytic activity">
    <reaction evidence="6">
        <text>3-(methylsulfanyl)propanoyl-CoA + oxidized [electron-transfer flavoprotein] + H(+) = 3-(methylsulfanyl)acryloyl-CoA + reduced [electron-transfer flavoprotein]</text>
        <dbReference type="Rhea" id="RHEA:52612"/>
        <dbReference type="Rhea" id="RHEA-COMP:10685"/>
        <dbReference type="Rhea" id="RHEA-COMP:10686"/>
        <dbReference type="ChEBI" id="CHEBI:15378"/>
        <dbReference type="ChEBI" id="CHEBI:57692"/>
        <dbReference type="ChEBI" id="CHEBI:58307"/>
        <dbReference type="ChEBI" id="CHEBI:82815"/>
        <dbReference type="ChEBI" id="CHEBI:84994"/>
        <dbReference type="EC" id="1.3.99.41"/>
    </reaction>
    <physiologicalReaction direction="left-to-right" evidence="6">
        <dbReference type="Rhea" id="RHEA:52613"/>
    </physiologicalReaction>
</comment>
<name>A0A643G119_9BURK</name>
<dbReference type="InterPro" id="IPR009100">
    <property type="entry name" value="AcylCoA_DH/oxidase_NM_dom_sf"/>
</dbReference>
<dbReference type="Gene3D" id="2.40.110.10">
    <property type="entry name" value="Butyryl-CoA Dehydrogenase, subunit A, domain 2"/>
    <property type="match status" value="1"/>
</dbReference>
<evidence type="ECO:0000259" key="12">
    <source>
        <dbReference type="Pfam" id="PF02771"/>
    </source>
</evidence>
<feature type="domain" description="Acetyl-CoA dehydrogenase-like C-terminal" evidence="13">
    <location>
        <begin position="471"/>
        <end position="592"/>
    </location>
</feature>
<evidence type="ECO:0000313" key="14">
    <source>
        <dbReference type="EMBL" id="QOT81793.1"/>
    </source>
</evidence>
<evidence type="ECO:0000256" key="5">
    <source>
        <dbReference type="ARBA" id="ARBA00023002"/>
    </source>
</evidence>
<dbReference type="InterPro" id="IPR046373">
    <property type="entry name" value="Acyl-CoA_Oxase/DH_mid-dom_sf"/>
</dbReference>
<dbReference type="GO" id="GO:0050660">
    <property type="term" value="F:flavin adenine dinucleotide binding"/>
    <property type="evidence" value="ECO:0007669"/>
    <property type="project" value="InterPro"/>
</dbReference>
<dbReference type="FunFam" id="2.40.110.10:FF:000031">
    <property type="entry name" value="Acyl-CoA dehydrogenase, putative"/>
    <property type="match status" value="1"/>
</dbReference>
<evidence type="ECO:0000256" key="7">
    <source>
        <dbReference type="ARBA" id="ARBA00058683"/>
    </source>
</evidence>
<evidence type="ECO:0000256" key="4">
    <source>
        <dbReference type="ARBA" id="ARBA00022827"/>
    </source>
</evidence>
<evidence type="ECO:0000256" key="2">
    <source>
        <dbReference type="ARBA" id="ARBA00009347"/>
    </source>
</evidence>
<reference evidence="14 15" key="1">
    <citation type="submission" date="2020-10" db="EMBL/GenBank/DDBJ databases">
        <title>Complete genome sequence of Cupriavidus basilensis CCUG 49340T.</title>
        <authorList>
            <person name="Salva-Serra F."/>
            <person name="Donoso R.A."/>
            <person name="Cho K.H."/>
            <person name="Yoo J.A."/>
            <person name="Lee K."/>
            <person name="Yoon S.-H."/>
            <person name="Perez-Pantoja D."/>
            <person name="Moore E.R.B."/>
        </authorList>
    </citation>
    <scope>NUCLEOTIDE SEQUENCE [LARGE SCALE GENOMIC DNA]</scope>
    <source>
        <strain evidence="15">CCUG 49340</strain>
        <plasmid evidence="14 15">pRK1-1</plasmid>
    </source>
</reference>
<dbReference type="Pfam" id="PF02770">
    <property type="entry name" value="Acyl-CoA_dh_M"/>
    <property type="match status" value="1"/>
</dbReference>
<dbReference type="InterPro" id="IPR009075">
    <property type="entry name" value="AcylCo_DH/oxidase_C"/>
</dbReference>
<evidence type="ECO:0000256" key="3">
    <source>
        <dbReference type="ARBA" id="ARBA00022630"/>
    </source>
</evidence>
<dbReference type="Pfam" id="PF00441">
    <property type="entry name" value="Acyl-CoA_dh_1"/>
    <property type="match status" value="1"/>
</dbReference>
<comment type="similarity">
    <text evidence="2">Belongs to the acyl-CoA dehydrogenase family.</text>
</comment>
<dbReference type="InterPro" id="IPR006091">
    <property type="entry name" value="Acyl-CoA_Oxase/DH_mid-dom"/>
</dbReference>
<dbReference type="EC" id="1.3.99.41" evidence="8"/>
<dbReference type="SUPFAM" id="SSF56645">
    <property type="entry name" value="Acyl-CoA dehydrogenase NM domain-like"/>
    <property type="match status" value="1"/>
</dbReference>
<feature type="domain" description="Acyl-CoA dehydrogenase/oxidase N-terminal" evidence="12">
    <location>
        <begin position="39"/>
        <end position="157"/>
    </location>
</feature>
<dbReference type="AlphaFoldDB" id="A0A643G119"/>
<dbReference type="PANTHER" id="PTHR42803">
    <property type="entry name" value="ACYL-COA DEHYDROGENASE"/>
    <property type="match status" value="1"/>
</dbReference>
<keyword evidence="14" id="KW-0614">Plasmid</keyword>
<dbReference type="InterPro" id="IPR025878">
    <property type="entry name" value="Acyl-CoA_dh-like_C_dom"/>
</dbReference>
<evidence type="ECO:0000259" key="10">
    <source>
        <dbReference type="Pfam" id="PF00441"/>
    </source>
</evidence>
<dbReference type="Proteomes" id="UP000397656">
    <property type="component" value="Plasmid pRK1-1"/>
</dbReference>
<protein>
    <recommendedName>
        <fullName evidence="9">3-methylmercaptopropionyl-CoA dehydrogenase</fullName>
        <ecNumber evidence="8">1.3.99.41</ecNumber>
    </recommendedName>
</protein>